<dbReference type="EMBL" id="BJXW01000011">
    <property type="protein sequence ID" value="GEN30903.1"/>
    <property type="molecule type" value="Genomic_DNA"/>
</dbReference>
<dbReference type="AlphaFoldDB" id="A0A511UZL1"/>
<keyword evidence="2" id="KW-1185">Reference proteome</keyword>
<name>A0A511UZL1_9BACI</name>
<organism evidence="1 2">
    <name type="scientific">Cerasibacillus quisquiliarum</name>
    <dbReference type="NCBI Taxonomy" id="227865"/>
    <lineage>
        <taxon>Bacteria</taxon>
        <taxon>Bacillati</taxon>
        <taxon>Bacillota</taxon>
        <taxon>Bacilli</taxon>
        <taxon>Bacillales</taxon>
        <taxon>Bacillaceae</taxon>
        <taxon>Cerasibacillus</taxon>
    </lineage>
</organism>
<evidence type="ECO:0000313" key="1">
    <source>
        <dbReference type="EMBL" id="GEN30903.1"/>
    </source>
</evidence>
<evidence type="ECO:0000313" key="2">
    <source>
        <dbReference type="Proteomes" id="UP000321491"/>
    </source>
</evidence>
<protein>
    <submittedName>
        <fullName evidence="1">Uncharacterized protein</fullName>
    </submittedName>
</protein>
<reference evidence="1 2" key="1">
    <citation type="submission" date="2019-07" db="EMBL/GenBank/DDBJ databases">
        <title>Whole genome shotgun sequence of Cerasibacillus quisquiliarum NBRC 102429.</title>
        <authorList>
            <person name="Hosoyama A."/>
            <person name="Uohara A."/>
            <person name="Ohji S."/>
            <person name="Ichikawa N."/>
        </authorList>
    </citation>
    <scope>NUCLEOTIDE SEQUENCE [LARGE SCALE GENOMIC DNA]</scope>
    <source>
        <strain evidence="1 2">NBRC 102429</strain>
    </source>
</reference>
<comment type="caution">
    <text evidence="1">The sequence shown here is derived from an EMBL/GenBank/DDBJ whole genome shotgun (WGS) entry which is preliminary data.</text>
</comment>
<proteinExistence type="predicted"/>
<dbReference type="Proteomes" id="UP000321491">
    <property type="component" value="Unassembled WGS sequence"/>
</dbReference>
<gene>
    <name evidence="1" type="ORF">CQU01_11410</name>
</gene>
<accession>A0A511UZL1</accession>
<sequence length="76" mass="8793">MQSTHYETNLHKLHGYVSRYTLKLNGLGNIYGEFMFTILLEKLDDIPLETTTLYGKSGDKLILINDRAVYKLTLKQ</sequence>